<keyword evidence="3 5" id="KW-1133">Transmembrane helix</keyword>
<dbReference type="InterPro" id="IPR001694">
    <property type="entry name" value="NADH_UbQ_OxRdtase_su1/FPO"/>
</dbReference>
<feature type="transmembrane region" description="Helical" evidence="5">
    <location>
        <begin position="105"/>
        <end position="127"/>
    </location>
</feature>
<evidence type="ECO:0000313" key="7">
    <source>
        <dbReference type="Proteomes" id="UP001163096"/>
    </source>
</evidence>
<dbReference type="PANTHER" id="PTHR43359:SF1">
    <property type="entry name" value="FORMATE HYDROGENLYASE SUBUNIT 4-RELATED"/>
    <property type="match status" value="1"/>
</dbReference>
<proteinExistence type="predicted"/>
<dbReference type="RefSeq" id="WP_268186699.1">
    <property type="nucleotide sequence ID" value="NZ_CP113361.1"/>
</dbReference>
<dbReference type="InterPro" id="IPR052561">
    <property type="entry name" value="ComplexI_Subunit1"/>
</dbReference>
<dbReference type="GeneID" id="76833621"/>
<evidence type="ECO:0000256" key="2">
    <source>
        <dbReference type="ARBA" id="ARBA00022692"/>
    </source>
</evidence>
<evidence type="ECO:0000256" key="3">
    <source>
        <dbReference type="ARBA" id="ARBA00022989"/>
    </source>
</evidence>
<comment type="subcellular location">
    <subcellularLocation>
        <location evidence="1">Membrane</location>
        <topology evidence="1">Multi-pass membrane protein</topology>
    </subcellularLocation>
</comment>
<keyword evidence="4 5" id="KW-0472">Membrane</keyword>
<accession>A0A9X9T8H8</accession>
<dbReference type="EMBL" id="CP113361">
    <property type="protein sequence ID" value="WAI01466.1"/>
    <property type="molecule type" value="Genomic_DNA"/>
</dbReference>
<keyword evidence="7" id="KW-1185">Reference proteome</keyword>
<evidence type="ECO:0000313" key="6">
    <source>
        <dbReference type="EMBL" id="WAI01466.1"/>
    </source>
</evidence>
<organism evidence="6 7">
    <name type="scientific">Methanogenium organophilum</name>
    <dbReference type="NCBI Taxonomy" id="2199"/>
    <lineage>
        <taxon>Archaea</taxon>
        <taxon>Methanobacteriati</taxon>
        <taxon>Methanobacteriota</taxon>
        <taxon>Stenosarchaea group</taxon>
        <taxon>Methanomicrobia</taxon>
        <taxon>Methanomicrobiales</taxon>
        <taxon>Methanomicrobiaceae</taxon>
        <taxon>Methanogenium</taxon>
    </lineage>
</organism>
<feature type="transmembrane region" description="Helical" evidence="5">
    <location>
        <begin position="178"/>
        <end position="201"/>
    </location>
</feature>
<sequence length="337" mass="35616">MIGMVPITAVIGCIGIAVYGILFGLVLQGVDRKCAARMQARYGPPLHQPFIDIAKLFCKDNIIPKNAVTSVFNAAPVIALAASVTILLYLPIGSIAPVLGGWGDIILVLYLLTVPGLAMVAGGLASGSPYATVGSQREMVTMIAYEMPLAIAVIAIAWRLYAAGVTDPFSLVTIAQTPVWSIVGIPGIIGMLLLMVAMAWVTPAELSRVPCDTPEAETELCGGILVEYSGKNLALFTLSGAVKTVAMATLAVVLFLPWNITWFVPLAGAAGIIADLVFFAVKVLLVVFFSVSLIRVGMARFRINHLVTFYWGYITLIGFAGMILLVLDAMLGMGVVA</sequence>
<dbReference type="AlphaFoldDB" id="A0A9X9T8H8"/>
<evidence type="ECO:0000256" key="5">
    <source>
        <dbReference type="SAM" id="Phobius"/>
    </source>
</evidence>
<dbReference type="Proteomes" id="UP001163096">
    <property type="component" value="Chromosome"/>
</dbReference>
<dbReference type="GO" id="GO:0005886">
    <property type="term" value="C:plasma membrane"/>
    <property type="evidence" value="ECO:0007669"/>
    <property type="project" value="TreeGrafter"/>
</dbReference>
<dbReference type="Pfam" id="PF00146">
    <property type="entry name" value="NADHdh"/>
    <property type="match status" value="1"/>
</dbReference>
<feature type="transmembrane region" description="Helical" evidence="5">
    <location>
        <begin position="6"/>
        <end position="27"/>
    </location>
</feature>
<name>A0A9X9T8H8_METOG</name>
<feature type="transmembrane region" description="Helical" evidence="5">
    <location>
        <begin position="262"/>
        <end position="294"/>
    </location>
</feature>
<gene>
    <name evidence="6" type="ORF">OU421_00925</name>
</gene>
<evidence type="ECO:0000256" key="4">
    <source>
        <dbReference type="ARBA" id="ARBA00023136"/>
    </source>
</evidence>
<feature type="transmembrane region" description="Helical" evidence="5">
    <location>
        <begin position="139"/>
        <end position="158"/>
    </location>
</feature>
<dbReference type="KEGG" id="mou:OU421_00925"/>
<dbReference type="PANTHER" id="PTHR43359">
    <property type="entry name" value="FORMATE HYDROGENLYASE SUBUNIT 4"/>
    <property type="match status" value="1"/>
</dbReference>
<reference evidence="6" key="1">
    <citation type="submission" date="2022-11" db="EMBL/GenBank/DDBJ databases">
        <title>Complete genome sequence of Methanogenium organophilum DSM 3596.</title>
        <authorList>
            <person name="Chen S.-C."/>
            <person name="Lai S.-J."/>
            <person name="You Y.-T."/>
        </authorList>
    </citation>
    <scope>NUCLEOTIDE SEQUENCE</scope>
    <source>
        <strain evidence="6">DSM 3596</strain>
    </source>
</reference>
<feature type="transmembrane region" description="Helical" evidence="5">
    <location>
        <begin position="306"/>
        <end position="327"/>
    </location>
</feature>
<keyword evidence="2 5" id="KW-0812">Transmembrane</keyword>
<feature type="transmembrane region" description="Helical" evidence="5">
    <location>
        <begin position="233"/>
        <end position="256"/>
    </location>
</feature>
<protein>
    <submittedName>
        <fullName evidence="6">NADH-quinone oxidoreductase subunit H</fullName>
    </submittedName>
</protein>
<evidence type="ECO:0000256" key="1">
    <source>
        <dbReference type="ARBA" id="ARBA00004141"/>
    </source>
</evidence>
<feature type="transmembrane region" description="Helical" evidence="5">
    <location>
        <begin position="71"/>
        <end position="93"/>
    </location>
</feature>